<dbReference type="InterPro" id="IPR011050">
    <property type="entry name" value="Pectin_lyase_fold/virulence"/>
</dbReference>
<dbReference type="PANTHER" id="PTHR41339">
    <property type="entry name" value="LIPL48"/>
    <property type="match status" value="1"/>
</dbReference>
<name>A0A5S5CCU0_9FLAO</name>
<dbReference type="InterPro" id="IPR012334">
    <property type="entry name" value="Pectin_lyas_fold"/>
</dbReference>
<comment type="caution">
    <text evidence="3">The sequence shown here is derived from an EMBL/GenBank/DDBJ whole genome shotgun (WGS) entry which is preliminary data.</text>
</comment>
<dbReference type="SUPFAM" id="SSF51126">
    <property type="entry name" value="Pectin lyase-like"/>
    <property type="match status" value="1"/>
</dbReference>
<feature type="region of interest" description="Disordered" evidence="1">
    <location>
        <begin position="27"/>
        <end position="57"/>
    </location>
</feature>
<gene>
    <name evidence="3" type="ORF">BD809_101324</name>
</gene>
<dbReference type="OrthoDB" id="1521716at2"/>
<dbReference type="RefSeq" id="WP_148781194.1">
    <property type="nucleotide sequence ID" value="NZ_VNHU01000001.1"/>
</dbReference>
<reference evidence="3 4" key="1">
    <citation type="submission" date="2019-07" db="EMBL/GenBank/DDBJ databases">
        <title>Genomic Encyclopedia of Archaeal and Bacterial Type Strains, Phase II (KMG-II): from individual species to whole genera.</title>
        <authorList>
            <person name="Goeker M."/>
        </authorList>
    </citation>
    <scope>NUCLEOTIDE SEQUENCE [LARGE SCALE GENOMIC DNA]</scope>
    <source>
        <strain evidence="3 4">DSM 17527</strain>
    </source>
</reference>
<dbReference type="AlphaFoldDB" id="A0A5S5CCU0"/>
<dbReference type="EMBL" id="VNHU01000001">
    <property type="protein sequence ID" value="TYP77174.1"/>
    <property type="molecule type" value="Genomic_DNA"/>
</dbReference>
<dbReference type="PROSITE" id="PS51257">
    <property type="entry name" value="PROKAR_LIPOPROTEIN"/>
    <property type="match status" value="1"/>
</dbReference>
<evidence type="ECO:0000313" key="4">
    <source>
        <dbReference type="Proteomes" id="UP000324376"/>
    </source>
</evidence>
<dbReference type="Proteomes" id="UP000324376">
    <property type="component" value="Unassembled WGS sequence"/>
</dbReference>
<evidence type="ECO:0000313" key="3">
    <source>
        <dbReference type="EMBL" id="TYP77174.1"/>
    </source>
</evidence>
<evidence type="ECO:0000256" key="1">
    <source>
        <dbReference type="SAM" id="MobiDB-lite"/>
    </source>
</evidence>
<keyword evidence="4" id="KW-1185">Reference proteome</keyword>
<keyword evidence="2" id="KW-0732">Signal</keyword>
<accession>A0A5S5CCU0</accession>
<protein>
    <submittedName>
        <fullName evidence="3">Uncharacterized protein</fullName>
    </submittedName>
</protein>
<feature type="chain" id="PRO_5024408876" evidence="2">
    <location>
        <begin position="22"/>
        <end position="409"/>
    </location>
</feature>
<organism evidence="3 4">
    <name type="scientific">Aquimarina intermedia</name>
    <dbReference type="NCBI Taxonomy" id="350814"/>
    <lineage>
        <taxon>Bacteria</taxon>
        <taxon>Pseudomonadati</taxon>
        <taxon>Bacteroidota</taxon>
        <taxon>Flavobacteriia</taxon>
        <taxon>Flavobacteriales</taxon>
        <taxon>Flavobacteriaceae</taxon>
        <taxon>Aquimarina</taxon>
    </lineage>
</organism>
<feature type="compositionally biased region" description="Gly residues" evidence="1">
    <location>
        <begin position="30"/>
        <end position="41"/>
    </location>
</feature>
<proteinExistence type="predicted"/>
<dbReference type="PANTHER" id="PTHR41339:SF1">
    <property type="entry name" value="SECRETED PROTEIN"/>
    <property type="match status" value="1"/>
</dbReference>
<feature type="signal peptide" evidence="2">
    <location>
        <begin position="1"/>
        <end position="21"/>
    </location>
</feature>
<sequence>MKKVVLTALTLAALVFTGCSSDDDVALNPNGGGNPDGGASGDGIITSTDDEDFKPSDLKGDVTGTIKLVAGTAYTLTGPLRIKEGTTLEIEAGTTIKATAGGSDVFVAIERGAKIEAIGTASAPITFTSSASNPRSGDWGGIVIAGKAPSNVGADAQTEVAGLKYGGTVADDNSGTLSYVIAEYTGARIDGEQEFNGFSFFGVGSGTTVNNIAVKNGDDDGVEFFGGTVNVTNVMVVNAKDDMLDWTFGWTGTVNNAILIREKDFTAVTKDPRGIEGDSNEDNNAATPLSNPTINNITIVNDALGTIEMSDMIKVRRGSKVTITNAIVALGTDNSSKAGDFIDLSDSKGNADAAATITVRGINIDETDVKNEVNATVNIDASTTGADISKFAFTNYNFTTVNKILNPTL</sequence>
<evidence type="ECO:0000256" key="2">
    <source>
        <dbReference type="SAM" id="SignalP"/>
    </source>
</evidence>
<dbReference type="Gene3D" id="2.160.20.10">
    <property type="entry name" value="Single-stranded right-handed beta-helix, Pectin lyase-like"/>
    <property type="match status" value="1"/>
</dbReference>